<dbReference type="SMART" id="SM01057">
    <property type="entry name" value="Carb_anhydrase"/>
    <property type="match status" value="1"/>
</dbReference>
<dbReference type="GO" id="GO:0004089">
    <property type="term" value="F:carbonate dehydratase activity"/>
    <property type="evidence" value="ECO:0007669"/>
    <property type="project" value="UniProtKB-UniRule"/>
</dbReference>
<keyword evidence="5 8" id="KW-0862">Zinc</keyword>
<dbReference type="PROSITE" id="PS00162">
    <property type="entry name" value="ALPHA_CA_1"/>
    <property type="match status" value="1"/>
</dbReference>
<dbReference type="PANTHER" id="PTHR18952">
    <property type="entry name" value="CARBONIC ANHYDRASE"/>
    <property type="match status" value="1"/>
</dbReference>
<feature type="domain" description="Alpha-carbonic anhydrase" evidence="9">
    <location>
        <begin position="1"/>
        <end position="211"/>
    </location>
</feature>
<evidence type="ECO:0000256" key="8">
    <source>
        <dbReference type="RuleBase" id="RU367011"/>
    </source>
</evidence>
<evidence type="ECO:0000256" key="3">
    <source>
        <dbReference type="ARBA" id="ARBA00012925"/>
    </source>
</evidence>
<keyword evidence="6 8" id="KW-0456">Lyase</keyword>
<evidence type="ECO:0000256" key="5">
    <source>
        <dbReference type="ARBA" id="ARBA00022833"/>
    </source>
</evidence>
<evidence type="ECO:0000256" key="1">
    <source>
        <dbReference type="ARBA" id="ARBA00001947"/>
    </source>
</evidence>
<dbReference type="SUPFAM" id="SSF51069">
    <property type="entry name" value="Carbonic anhydrase"/>
    <property type="match status" value="1"/>
</dbReference>
<dbReference type="InterPro" id="IPR001148">
    <property type="entry name" value="CA_dom"/>
</dbReference>
<evidence type="ECO:0000313" key="10">
    <source>
        <dbReference type="EMBL" id="CAB3227294.1"/>
    </source>
</evidence>
<reference evidence="10" key="1">
    <citation type="submission" date="2020-04" db="EMBL/GenBank/DDBJ databases">
        <authorList>
            <person name="Neveu A P."/>
        </authorList>
    </citation>
    <scope>NUCLEOTIDE SEQUENCE</scope>
    <source>
        <tissue evidence="10">Whole embryo</tissue>
    </source>
</reference>
<evidence type="ECO:0000256" key="6">
    <source>
        <dbReference type="ARBA" id="ARBA00023239"/>
    </source>
</evidence>
<comment type="cofactor">
    <cofactor evidence="1 8">
        <name>Zn(2+)</name>
        <dbReference type="ChEBI" id="CHEBI:29105"/>
    </cofactor>
</comment>
<dbReference type="PANTHER" id="PTHR18952:SF141">
    <property type="entry name" value="CARBONIC ANHYDRASE"/>
    <property type="match status" value="1"/>
</dbReference>
<gene>
    <name evidence="10" type="primary">Ca2-002</name>
</gene>
<evidence type="ECO:0000256" key="7">
    <source>
        <dbReference type="ARBA" id="ARBA00048348"/>
    </source>
</evidence>
<dbReference type="InterPro" id="IPR036398">
    <property type="entry name" value="CA_dom_sf"/>
</dbReference>
<name>A0A6F9D8Y0_9ASCI</name>
<proteinExistence type="evidence at transcript level"/>
<evidence type="ECO:0000256" key="2">
    <source>
        <dbReference type="ARBA" id="ARBA00010718"/>
    </source>
</evidence>
<comment type="catalytic activity">
    <reaction evidence="7 8">
        <text>hydrogencarbonate + H(+) = CO2 + H2O</text>
        <dbReference type="Rhea" id="RHEA:10748"/>
        <dbReference type="ChEBI" id="CHEBI:15377"/>
        <dbReference type="ChEBI" id="CHEBI:15378"/>
        <dbReference type="ChEBI" id="CHEBI:16526"/>
        <dbReference type="ChEBI" id="CHEBI:17544"/>
        <dbReference type="EC" id="4.2.1.1"/>
    </reaction>
</comment>
<dbReference type="GO" id="GO:0008270">
    <property type="term" value="F:zinc ion binding"/>
    <property type="evidence" value="ECO:0007669"/>
    <property type="project" value="UniProtKB-UniRule"/>
</dbReference>
<dbReference type="EMBL" id="LR783523">
    <property type="protein sequence ID" value="CAB3227294.1"/>
    <property type="molecule type" value="mRNA"/>
</dbReference>
<organism evidence="10">
    <name type="scientific">Phallusia mammillata</name>
    <dbReference type="NCBI Taxonomy" id="59560"/>
    <lineage>
        <taxon>Eukaryota</taxon>
        <taxon>Metazoa</taxon>
        <taxon>Chordata</taxon>
        <taxon>Tunicata</taxon>
        <taxon>Ascidiacea</taxon>
        <taxon>Phlebobranchia</taxon>
        <taxon>Ascidiidae</taxon>
        <taxon>Phallusia</taxon>
    </lineage>
</organism>
<dbReference type="GO" id="GO:0005737">
    <property type="term" value="C:cytoplasm"/>
    <property type="evidence" value="ECO:0007669"/>
    <property type="project" value="TreeGrafter"/>
</dbReference>
<evidence type="ECO:0000259" key="9">
    <source>
        <dbReference type="PROSITE" id="PS51144"/>
    </source>
</evidence>
<sequence>MNYVAAEVTSASNNGHSVTFHLTGGKSVLTGGPLTGEYKLLQFHFHWGSTNGQGSEHTLDGKQFAAELHLVHQNVKYESFAEAIKHQDGLSVIGVFLDVGNAHKAFESVTKVVSQVPNAGDSAQITGGIDIMGLLPARKTYIHYLGSLTTPTLNECVYWISLVTPVAISEAQIGAFRNTMHTGKGATAVEKLVDNWRPVQNLAGRKLQICQD</sequence>
<dbReference type="PROSITE" id="PS51144">
    <property type="entry name" value="ALPHA_CA_2"/>
    <property type="match status" value="1"/>
</dbReference>
<comment type="similarity">
    <text evidence="2 8">Belongs to the alpha-carbonic anhydrase family.</text>
</comment>
<protein>
    <recommendedName>
        <fullName evidence="3 8">Carbonic anhydrase</fullName>
        <ecNumber evidence="3 8">4.2.1.1</ecNumber>
    </recommendedName>
</protein>
<comment type="function">
    <text evidence="8">Reversible hydration of carbon dioxide.</text>
</comment>
<dbReference type="EC" id="4.2.1.1" evidence="3 8"/>
<evidence type="ECO:0000256" key="4">
    <source>
        <dbReference type="ARBA" id="ARBA00022723"/>
    </source>
</evidence>
<keyword evidence="4 8" id="KW-0479">Metal-binding</keyword>
<dbReference type="InterPro" id="IPR018338">
    <property type="entry name" value="Carbonic_anhydrase_a-class_CS"/>
</dbReference>
<dbReference type="AlphaFoldDB" id="A0A6F9D8Y0"/>
<accession>A0A6F9D8Y0</accession>
<dbReference type="InterPro" id="IPR023561">
    <property type="entry name" value="Carbonic_anhydrase_a-class"/>
</dbReference>
<dbReference type="Pfam" id="PF00194">
    <property type="entry name" value="Carb_anhydrase"/>
    <property type="match status" value="1"/>
</dbReference>
<dbReference type="Gene3D" id="3.10.200.10">
    <property type="entry name" value="Alpha carbonic anhydrase"/>
    <property type="match status" value="1"/>
</dbReference>